<dbReference type="NCBIfam" id="TIGR01245">
    <property type="entry name" value="trpD"/>
    <property type="match status" value="1"/>
</dbReference>
<evidence type="ECO:0000256" key="2">
    <source>
        <dbReference type="ARBA" id="ARBA00022679"/>
    </source>
</evidence>
<dbReference type="InterPro" id="IPR005940">
    <property type="entry name" value="Anthranilate_Pribosyl_Tfrase"/>
</dbReference>
<feature type="binding site" evidence="3">
    <location>
        <position position="112"/>
    </location>
    <ligand>
        <name>anthranilate</name>
        <dbReference type="ChEBI" id="CHEBI:16567"/>
        <label>1</label>
    </ligand>
</feature>
<dbReference type="Gene3D" id="1.20.970.10">
    <property type="entry name" value="Transferase, Pyrimidine Nucleoside Phosphorylase, Chain C"/>
    <property type="match status" value="1"/>
</dbReference>
<feature type="binding site" evidence="3">
    <location>
        <begin position="84"/>
        <end position="85"/>
    </location>
    <ligand>
        <name>5-phospho-alpha-D-ribose 1-diphosphate</name>
        <dbReference type="ChEBI" id="CHEBI:58017"/>
    </ligand>
</feature>
<dbReference type="GO" id="GO:0004048">
    <property type="term" value="F:anthranilate phosphoribosyltransferase activity"/>
    <property type="evidence" value="ECO:0007669"/>
    <property type="project" value="UniProtKB-EC"/>
</dbReference>
<feature type="binding site" evidence="3">
    <location>
        <position position="81"/>
    </location>
    <ligand>
        <name>5-phospho-alpha-D-ribose 1-diphosphate</name>
        <dbReference type="ChEBI" id="CHEBI:58017"/>
    </ligand>
</feature>
<evidence type="ECO:0000313" key="7">
    <source>
        <dbReference type="Proteomes" id="UP001207918"/>
    </source>
</evidence>
<dbReference type="RefSeq" id="WP_265765973.1">
    <property type="nucleotide sequence ID" value="NZ_JAGGJA010000006.1"/>
</dbReference>
<dbReference type="InterPro" id="IPR000312">
    <property type="entry name" value="Glycosyl_Trfase_fam3"/>
</dbReference>
<comment type="caution">
    <text evidence="6">The sequence shown here is derived from an EMBL/GenBank/DDBJ whole genome shotgun (WGS) entry which is preliminary data.</text>
</comment>
<evidence type="ECO:0000313" key="6">
    <source>
        <dbReference type="EMBL" id="MCW9707215.1"/>
    </source>
</evidence>
<feature type="domain" description="Glycosyl transferase family 3 N-terminal" evidence="5">
    <location>
        <begin position="5"/>
        <end position="65"/>
    </location>
</feature>
<comment type="pathway">
    <text evidence="3">Amino-acid biosynthesis; L-tryptophan biosynthesis; L-tryptophan from chorismate: step 2/5.</text>
</comment>
<feature type="binding site" evidence="3">
    <location>
        <position position="227"/>
    </location>
    <ligand>
        <name>Mg(2+)</name>
        <dbReference type="ChEBI" id="CHEBI:18420"/>
        <label>2</label>
    </ligand>
</feature>
<dbReference type="Pfam" id="PF00591">
    <property type="entry name" value="Glycos_transf_3"/>
    <property type="match status" value="1"/>
</dbReference>
<keyword evidence="3" id="KW-0479">Metal-binding</keyword>
<dbReference type="SUPFAM" id="SSF47648">
    <property type="entry name" value="Nucleoside phosphorylase/phosphoribosyltransferase N-terminal domain"/>
    <property type="match status" value="1"/>
</dbReference>
<dbReference type="EC" id="2.4.2.18" evidence="3"/>
<evidence type="ECO:0000259" key="4">
    <source>
        <dbReference type="Pfam" id="PF00591"/>
    </source>
</evidence>
<keyword evidence="2 3" id="KW-0808">Transferase</keyword>
<feature type="binding site" evidence="3">
    <location>
        <position position="226"/>
    </location>
    <ligand>
        <name>Mg(2+)</name>
        <dbReference type="ChEBI" id="CHEBI:18420"/>
        <label>2</label>
    </ligand>
</feature>
<feature type="binding site" evidence="3">
    <location>
        <position position="89"/>
    </location>
    <ligand>
        <name>5-phospho-alpha-D-ribose 1-diphosphate</name>
        <dbReference type="ChEBI" id="CHEBI:58017"/>
    </ligand>
</feature>
<proteinExistence type="inferred from homology"/>
<feature type="binding site" evidence="3">
    <location>
        <begin position="91"/>
        <end position="94"/>
    </location>
    <ligand>
        <name>5-phospho-alpha-D-ribose 1-diphosphate</name>
        <dbReference type="ChEBI" id="CHEBI:58017"/>
    </ligand>
</feature>
<protein>
    <recommendedName>
        <fullName evidence="3">Anthranilate phosphoribosyltransferase</fullName>
        <ecNumber evidence="3">2.4.2.18</ecNumber>
    </recommendedName>
</protein>
<keyword evidence="7" id="KW-1185">Reference proteome</keyword>
<comment type="function">
    <text evidence="3">Catalyzes the transfer of the phosphoribosyl group of 5-phosphorylribose-1-pyrophosphate (PRPP) to anthranilate to yield N-(5'-phosphoribosyl)-anthranilate (PRA).</text>
</comment>
<feature type="domain" description="Glycosyl transferase family 3" evidence="4">
    <location>
        <begin position="76"/>
        <end position="326"/>
    </location>
</feature>
<comment type="cofactor">
    <cofactor evidence="3">
        <name>Mg(2+)</name>
        <dbReference type="ChEBI" id="CHEBI:18420"/>
    </cofactor>
    <text evidence="3">Binds 2 magnesium ions per monomer.</text>
</comment>
<reference evidence="6 7" key="1">
    <citation type="submission" date="2021-03" db="EMBL/GenBank/DDBJ databases">
        <title>Aliifodinibius sp. nov., a new bacterium isolated from saline soil.</title>
        <authorList>
            <person name="Galisteo C."/>
            <person name="De La Haba R."/>
            <person name="Sanchez-Porro C."/>
            <person name="Ventosa A."/>
        </authorList>
    </citation>
    <scope>NUCLEOTIDE SEQUENCE [LARGE SCALE GENOMIC DNA]</scope>
    <source>
        <strain evidence="6 7">1BSP15-2V2</strain>
    </source>
</reference>
<dbReference type="HAMAP" id="MF_00211">
    <property type="entry name" value="TrpD"/>
    <property type="match status" value="1"/>
</dbReference>
<keyword evidence="3" id="KW-0057">Aromatic amino acid biosynthesis</keyword>
<feature type="binding site" evidence="3">
    <location>
        <position position="167"/>
    </location>
    <ligand>
        <name>anthranilate</name>
        <dbReference type="ChEBI" id="CHEBI:16567"/>
        <label>2</label>
    </ligand>
</feature>
<dbReference type="Proteomes" id="UP001207918">
    <property type="component" value="Unassembled WGS sequence"/>
</dbReference>
<comment type="similarity">
    <text evidence="3">Belongs to the anthranilate phosphoribosyltransferase family.</text>
</comment>
<dbReference type="Gene3D" id="3.40.1030.10">
    <property type="entry name" value="Nucleoside phosphorylase/phosphoribosyltransferase catalytic domain"/>
    <property type="match status" value="1"/>
</dbReference>
<keyword evidence="3" id="KW-0028">Amino-acid biosynthesis</keyword>
<feature type="binding site" evidence="3">
    <location>
        <position position="227"/>
    </location>
    <ligand>
        <name>Mg(2+)</name>
        <dbReference type="ChEBI" id="CHEBI:18420"/>
        <label>1</label>
    </ligand>
</feature>
<dbReference type="EMBL" id="JAGGJA010000006">
    <property type="protein sequence ID" value="MCW9707215.1"/>
    <property type="molecule type" value="Genomic_DNA"/>
</dbReference>
<dbReference type="PANTHER" id="PTHR43285">
    <property type="entry name" value="ANTHRANILATE PHOSPHORIBOSYLTRANSFERASE"/>
    <property type="match status" value="1"/>
</dbReference>
<feature type="binding site" evidence="3">
    <location>
        <position position="93"/>
    </location>
    <ligand>
        <name>Mg(2+)</name>
        <dbReference type="ChEBI" id="CHEBI:18420"/>
        <label>1</label>
    </ligand>
</feature>
<keyword evidence="1 3" id="KW-0328">Glycosyltransferase</keyword>
<dbReference type="SUPFAM" id="SSF52418">
    <property type="entry name" value="Nucleoside phosphorylase/phosphoribosyltransferase catalytic domain"/>
    <property type="match status" value="1"/>
</dbReference>
<evidence type="ECO:0000259" key="5">
    <source>
        <dbReference type="Pfam" id="PF02885"/>
    </source>
</evidence>
<keyword evidence="3" id="KW-0822">Tryptophan biosynthesis</keyword>
<accession>A0ABT3PMX9</accession>
<sequence length="344" mass="37387">MGFSEILDKLIYHGDLSSEEAERALQLIISGKVEDERVAGFLTGMRMKGETIEELTAFVKVMREASIKPEVEVNGAIDLCGTGGDSSGTFNISTASMFVVAGAGVPVLKHGNRSVSSKSGSADVLEVLGGVVDLHKEQVEQVFEEIGLVFMFAPNFHPAMKHVMKARRTLGIRTFFNILGPLLNPAGVQRQMIGAYSKDIAWKIARILANLDTDFAYTLNAHDGLDEVSLNAQTEIFELNRKLVKKATTFDPRSLGFDWVEMEDLQGGDAETNAEIIRSIMAGKAKEAQRNIILLNATFGIHAAGKVDHLTEAKELAEESLDSGAAQKALEQYVEATNEAALEE</sequence>
<feature type="binding site" evidence="3">
    <location>
        <begin position="109"/>
        <end position="117"/>
    </location>
    <ligand>
        <name>5-phospho-alpha-D-ribose 1-diphosphate</name>
        <dbReference type="ChEBI" id="CHEBI:58017"/>
    </ligand>
</feature>
<name>A0ABT3PMX9_9BACT</name>
<comment type="caution">
    <text evidence="3">Lacks conserved residue(s) required for the propagation of feature annotation.</text>
</comment>
<dbReference type="InterPro" id="IPR035902">
    <property type="entry name" value="Nuc_phospho_transferase"/>
</dbReference>
<organism evidence="6 7">
    <name type="scientific">Fodinibius salsisoli</name>
    <dbReference type="NCBI Taxonomy" id="2820877"/>
    <lineage>
        <taxon>Bacteria</taxon>
        <taxon>Pseudomonadati</taxon>
        <taxon>Balneolota</taxon>
        <taxon>Balneolia</taxon>
        <taxon>Balneolales</taxon>
        <taxon>Balneolaceae</taxon>
        <taxon>Fodinibius</taxon>
    </lineage>
</organism>
<gene>
    <name evidence="3 6" type="primary">trpD</name>
    <name evidence="6" type="ORF">J6I44_10130</name>
</gene>
<dbReference type="InterPro" id="IPR036320">
    <property type="entry name" value="Glycosyl_Trfase_fam3_N_dom_sf"/>
</dbReference>
<comment type="subunit">
    <text evidence="3">Homodimer.</text>
</comment>
<feature type="binding site" evidence="3">
    <location>
        <position position="121"/>
    </location>
    <ligand>
        <name>5-phospho-alpha-D-ribose 1-diphosphate</name>
        <dbReference type="ChEBI" id="CHEBI:58017"/>
    </ligand>
</feature>
<evidence type="ECO:0000256" key="1">
    <source>
        <dbReference type="ARBA" id="ARBA00022676"/>
    </source>
</evidence>
<comment type="catalytic activity">
    <reaction evidence="3">
        <text>N-(5-phospho-beta-D-ribosyl)anthranilate + diphosphate = 5-phospho-alpha-D-ribose 1-diphosphate + anthranilate</text>
        <dbReference type="Rhea" id="RHEA:11768"/>
        <dbReference type="ChEBI" id="CHEBI:16567"/>
        <dbReference type="ChEBI" id="CHEBI:18277"/>
        <dbReference type="ChEBI" id="CHEBI:33019"/>
        <dbReference type="ChEBI" id="CHEBI:58017"/>
        <dbReference type="EC" id="2.4.2.18"/>
    </reaction>
</comment>
<keyword evidence="3" id="KW-0460">Magnesium</keyword>
<dbReference type="Pfam" id="PF02885">
    <property type="entry name" value="Glycos_trans_3N"/>
    <property type="match status" value="1"/>
</dbReference>
<evidence type="ECO:0000256" key="3">
    <source>
        <dbReference type="HAMAP-Rule" id="MF_00211"/>
    </source>
</evidence>
<dbReference type="InterPro" id="IPR017459">
    <property type="entry name" value="Glycosyl_Trfase_fam3_N_dom"/>
</dbReference>
<feature type="binding site" evidence="3">
    <location>
        <position position="81"/>
    </location>
    <ligand>
        <name>anthranilate</name>
        <dbReference type="ChEBI" id="CHEBI:16567"/>
        <label>1</label>
    </ligand>
</feature>
<dbReference type="PANTHER" id="PTHR43285:SF2">
    <property type="entry name" value="ANTHRANILATE PHOSPHORIBOSYLTRANSFERASE"/>
    <property type="match status" value="1"/>
</dbReference>